<proteinExistence type="predicted"/>
<reference evidence="6" key="1">
    <citation type="submission" date="2016-01" db="EMBL/GenBank/DDBJ databases">
        <authorList>
            <person name="Peeters C."/>
        </authorList>
    </citation>
    <scope>NUCLEOTIDE SEQUENCE [LARGE SCALE GENOMIC DNA]</scope>
    <source>
        <strain evidence="6">LMG 29325</strain>
    </source>
</reference>
<feature type="binding site" evidence="5">
    <location>
        <position position="119"/>
    </location>
    <ligand>
        <name>substrate</name>
    </ligand>
</feature>
<dbReference type="EMBL" id="FCOJ02000021">
    <property type="protein sequence ID" value="SAK63315.1"/>
    <property type="molecule type" value="Genomic_DNA"/>
</dbReference>
<keyword evidence="5" id="KW-0460">Magnesium</keyword>
<comment type="cofactor">
    <cofactor evidence="5">
        <name>Mg(2+)</name>
        <dbReference type="ChEBI" id="CHEBI:18420"/>
    </cofactor>
</comment>
<dbReference type="PANTHER" id="PTHR33254">
    <property type="entry name" value="4-HYDROXY-4-METHYL-2-OXOGLUTARATE ALDOLASE 3-RELATED"/>
    <property type="match status" value="1"/>
</dbReference>
<comment type="caution">
    <text evidence="6">The sequence shown here is derived from an EMBL/GenBank/DDBJ whole genome shotgun (WGS) entry which is preliminary data.</text>
</comment>
<organism evidence="6 7">
    <name type="scientific">Caballeronia glebae</name>
    <dbReference type="NCBI Taxonomy" id="1777143"/>
    <lineage>
        <taxon>Bacteria</taxon>
        <taxon>Pseudomonadati</taxon>
        <taxon>Pseudomonadota</taxon>
        <taxon>Betaproteobacteria</taxon>
        <taxon>Burkholderiales</taxon>
        <taxon>Burkholderiaceae</taxon>
        <taxon>Caballeronia</taxon>
    </lineage>
</organism>
<dbReference type="OrthoDB" id="8717144at2"/>
<accession>A0A158AZU0</accession>
<dbReference type="GO" id="GO:0046872">
    <property type="term" value="F:metal ion binding"/>
    <property type="evidence" value="ECO:0007669"/>
    <property type="project" value="UniProtKB-KW"/>
</dbReference>
<evidence type="ECO:0000313" key="7">
    <source>
        <dbReference type="Proteomes" id="UP000054596"/>
    </source>
</evidence>
<keyword evidence="7" id="KW-1185">Reference proteome</keyword>
<dbReference type="STRING" id="1777143.AWB82_03293"/>
<evidence type="ECO:0000256" key="1">
    <source>
        <dbReference type="ARBA" id="ARBA00001968"/>
    </source>
</evidence>
<dbReference type="InterPro" id="IPR036704">
    <property type="entry name" value="RraA/RraA-like_sf"/>
</dbReference>
<evidence type="ECO:0000256" key="2">
    <source>
        <dbReference type="ARBA" id="ARBA00016549"/>
    </source>
</evidence>
<dbReference type="Gene3D" id="3.50.30.40">
    <property type="entry name" value="Ribonuclease E inhibitor RraA/RraA-like"/>
    <property type="match status" value="1"/>
</dbReference>
<dbReference type="AlphaFoldDB" id="A0A158AZU0"/>
<dbReference type="CDD" id="cd16841">
    <property type="entry name" value="RraA_family"/>
    <property type="match status" value="1"/>
</dbReference>
<keyword evidence="5" id="KW-0479">Metal-binding</keyword>
<feature type="binding site" evidence="5">
    <location>
        <position position="120"/>
    </location>
    <ligand>
        <name>Mg(2+)</name>
        <dbReference type="ChEBI" id="CHEBI:18420"/>
    </ligand>
</feature>
<sequence length="220" mass="23401">MGFLGSRINPAPSVASDNVINTLKNVVTPHLSDNMGRLVGAVGLTRFNKTGKLVGTALTVKTRPGDNLIIYKALMMMQPGHVLVVDGGGEQHNALVGELIKLHAEQHGCVGFVIDGAIRDVAAFESYPCYARSVSHRGPYKDGPGELNVAVSIGGQVVNPGDLVVGDEDGLVFFPQECAEELLALAGKHAQKEQGIQDEIATGRREQQWIDKLLQAKGLA</sequence>
<evidence type="ECO:0000256" key="3">
    <source>
        <dbReference type="ARBA" id="ARBA00029596"/>
    </source>
</evidence>
<comment type="cofactor">
    <cofactor evidence="1">
        <name>a divalent metal cation</name>
        <dbReference type="ChEBI" id="CHEBI:60240"/>
    </cofactor>
</comment>
<dbReference type="SUPFAM" id="SSF89562">
    <property type="entry name" value="RraA-like"/>
    <property type="match status" value="1"/>
</dbReference>
<protein>
    <recommendedName>
        <fullName evidence="2">Putative 4-hydroxy-4-methyl-2-oxoglutarate aldolase</fullName>
    </recommendedName>
    <alternativeName>
        <fullName evidence="3">Regulator of ribonuclease activity homolog</fullName>
    </alternativeName>
    <alternativeName>
        <fullName evidence="4">RraA-like protein</fullName>
    </alternativeName>
</protein>
<feature type="binding site" evidence="5">
    <location>
        <begin position="97"/>
        <end position="100"/>
    </location>
    <ligand>
        <name>substrate</name>
    </ligand>
</feature>
<dbReference type="NCBIfam" id="NF004850">
    <property type="entry name" value="PRK06201.1"/>
    <property type="match status" value="1"/>
</dbReference>
<gene>
    <name evidence="6" type="ORF">AWB82_03293</name>
</gene>
<dbReference type="InterPro" id="IPR005493">
    <property type="entry name" value="RraA/RraA-like"/>
</dbReference>
<dbReference type="PANTHER" id="PTHR33254:SF4">
    <property type="entry name" value="4-HYDROXY-4-METHYL-2-OXOGLUTARATE ALDOLASE 3-RELATED"/>
    <property type="match status" value="1"/>
</dbReference>
<evidence type="ECO:0000256" key="4">
    <source>
        <dbReference type="ARBA" id="ARBA00030169"/>
    </source>
</evidence>
<evidence type="ECO:0000313" key="6">
    <source>
        <dbReference type="EMBL" id="SAK63315.1"/>
    </source>
</evidence>
<dbReference type="RefSeq" id="WP_086968935.1">
    <property type="nucleotide sequence ID" value="NZ_FCOJ02000021.1"/>
</dbReference>
<name>A0A158AZU0_9BURK</name>
<dbReference type="Pfam" id="PF03737">
    <property type="entry name" value="RraA-like"/>
    <property type="match status" value="1"/>
</dbReference>
<evidence type="ECO:0000256" key="5">
    <source>
        <dbReference type="PIRSR" id="PIRSR605493-1"/>
    </source>
</evidence>
<dbReference type="Proteomes" id="UP000054596">
    <property type="component" value="Unassembled WGS sequence"/>
</dbReference>